<gene>
    <name evidence="2" type="ORF">HH215_35680</name>
</gene>
<dbReference type="EMBL" id="CP051681">
    <property type="protein sequence ID" value="QJD88587.1"/>
    <property type="molecule type" value="Genomic_DNA"/>
</dbReference>
<evidence type="ECO:0000313" key="3">
    <source>
        <dbReference type="Proteomes" id="UP000502248"/>
    </source>
</evidence>
<feature type="compositionally biased region" description="Polar residues" evidence="1">
    <location>
        <begin position="10"/>
        <end position="19"/>
    </location>
</feature>
<dbReference type="KEGG" id="cheb:HH215_35680"/>
<accession>A0A7Z2VSN6</accession>
<reference evidence="2 3" key="1">
    <citation type="submission" date="2020-04" db="EMBL/GenBank/DDBJ databases">
        <title>Genome sequencing of novel species.</title>
        <authorList>
            <person name="Heo J."/>
            <person name="Kim S.-J."/>
            <person name="Kim J.-S."/>
            <person name="Hong S.-B."/>
            <person name="Kwon S.-W."/>
        </authorList>
    </citation>
    <scope>NUCLEOTIDE SEQUENCE [LARGE SCALE GENOMIC DNA]</scope>
    <source>
        <strain evidence="2 3">MFER-1</strain>
        <plasmid evidence="2 3">unnamed1</plasmid>
    </source>
</reference>
<feature type="compositionally biased region" description="Low complexity" evidence="1">
    <location>
        <begin position="287"/>
        <end position="296"/>
    </location>
</feature>
<evidence type="ECO:0008006" key="4">
    <source>
        <dbReference type="Google" id="ProtNLM"/>
    </source>
</evidence>
<evidence type="ECO:0000256" key="1">
    <source>
        <dbReference type="SAM" id="MobiDB-lite"/>
    </source>
</evidence>
<geneLocation type="plasmid" evidence="2 3">
    <name>unnamed1</name>
</geneLocation>
<feature type="region of interest" description="Disordered" evidence="1">
    <location>
        <begin position="1"/>
        <end position="22"/>
    </location>
</feature>
<sequence>MSELDELFQPQVTTASGQREQPFDKEAWAQKKQELRQWTYETIDTATADIAQNGEQFQHYLDVQSRFDLYSVANALLILAQRPDATRIADFDSWKEQGVYIRRKETGLYILEPGEEYKREDGSTAISYNPKKMFDVAQTTAPKKESPIYPDDRTRIKALMDRSPIPITIGDSLPAEVHALYQPDTRSIVIRRGLGAGDIFRALAQELAHAEIDRGHNDYSRSHYNFQAYCAAYMLCKKFGVETATFRFGRVHERLKELEPQHIRAELTVMKDAAHDISRRMHRMLAQQRQQQQQQQNRSDSTTR</sequence>
<proteinExistence type="predicted"/>
<dbReference type="Proteomes" id="UP000502248">
    <property type="component" value="Plasmid unnamed1"/>
</dbReference>
<name>A0A7Z2VSN6_9BACL</name>
<dbReference type="AlphaFoldDB" id="A0A7Z2VSN6"/>
<keyword evidence="3" id="KW-1185">Reference proteome</keyword>
<protein>
    <recommendedName>
        <fullName evidence="4">LtrC-like protein</fullName>
    </recommendedName>
</protein>
<keyword evidence="2" id="KW-0614">Plasmid</keyword>
<evidence type="ECO:0000313" key="2">
    <source>
        <dbReference type="EMBL" id="QJD88587.1"/>
    </source>
</evidence>
<dbReference type="RefSeq" id="WP_049868196.1">
    <property type="nucleotide sequence ID" value="NZ_CP051681.1"/>
</dbReference>
<organism evidence="2 3">
    <name type="scientific">Cohnella herbarum</name>
    <dbReference type="NCBI Taxonomy" id="2728023"/>
    <lineage>
        <taxon>Bacteria</taxon>
        <taxon>Bacillati</taxon>
        <taxon>Bacillota</taxon>
        <taxon>Bacilli</taxon>
        <taxon>Bacillales</taxon>
        <taxon>Paenibacillaceae</taxon>
        <taxon>Cohnella</taxon>
    </lineage>
</organism>
<feature type="region of interest" description="Disordered" evidence="1">
    <location>
        <begin position="283"/>
        <end position="304"/>
    </location>
</feature>